<accession>A0A5C0B6P6</accession>
<reference evidence="7 8" key="1">
    <citation type="submission" date="2019-08" db="EMBL/GenBank/DDBJ databases">
        <title>Amphibian skin-associated Pigmentiphaga: genome sequence and occurrence across geography and hosts.</title>
        <authorList>
            <person name="Bletz M.C."/>
            <person name="Bunk B."/>
            <person name="Sproeer C."/>
            <person name="Biwer P."/>
            <person name="Reiter S."/>
            <person name="Rabemananjara F.C.E."/>
            <person name="Schulz S."/>
            <person name="Overmann J."/>
            <person name="Vences M."/>
        </authorList>
    </citation>
    <scope>NUCLEOTIDE SEQUENCE [LARGE SCALE GENOMIC DNA]</scope>
    <source>
        <strain evidence="7 8">Mada1488</strain>
    </source>
</reference>
<dbReference type="InterPro" id="IPR009057">
    <property type="entry name" value="Homeodomain-like_sf"/>
</dbReference>
<dbReference type="InterPro" id="IPR023772">
    <property type="entry name" value="DNA-bd_HTH_TetR-type_CS"/>
</dbReference>
<keyword evidence="3 5" id="KW-0238">DNA-binding</keyword>
<dbReference type="SUPFAM" id="SSF48498">
    <property type="entry name" value="Tetracyclin repressor-like, C-terminal domain"/>
    <property type="match status" value="1"/>
</dbReference>
<dbReference type="GO" id="GO:0000976">
    <property type="term" value="F:transcription cis-regulatory region binding"/>
    <property type="evidence" value="ECO:0007669"/>
    <property type="project" value="TreeGrafter"/>
</dbReference>
<evidence type="ECO:0000256" key="2">
    <source>
        <dbReference type="ARBA" id="ARBA00023015"/>
    </source>
</evidence>
<name>A0A5C0B6P6_9BURK</name>
<dbReference type="Gene3D" id="1.10.357.10">
    <property type="entry name" value="Tetracycline Repressor, domain 2"/>
    <property type="match status" value="1"/>
</dbReference>
<dbReference type="EMBL" id="CP043046">
    <property type="protein sequence ID" value="QEI09473.1"/>
    <property type="molecule type" value="Genomic_DNA"/>
</dbReference>
<dbReference type="PROSITE" id="PS50977">
    <property type="entry name" value="HTH_TETR_2"/>
    <property type="match status" value="1"/>
</dbReference>
<keyword evidence="2" id="KW-0805">Transcription regulation</keyword>
<organism evidence="7 8">
    <name type="scientific">Pigmentiphaga aceris</name>
    <dbReference type="NCBI Taxonomy" id="1940612"/>
    <lineage>
        <taxon>Bacteria</taxon>
        <taxon>Pseudomonadati</taxon>
        <taxon>Pseudomonadota</taxon>
        <taxon>Betaproteobacteria</taxon>
        <taxon>Burkholderiales</taxon>
        <taxon>Alcaligenaceae</taxon>
        <taxon>Pigmentiphaga</taxon>
    </lineage>
</organism>
<sequence length="220" mass="23967">MSQSKLNQSNRQTDRGSLDRRALIIQAAIVCFIDKGFHATSMRDIALAASVSLGNLYNYFPSKQALIAEVANQEQAELAPLLHSLERVFAPSMSDVQLFLTAYWRLCRQHDWAVLSAECLAEIARNPELVPAFAHNRQQLVDTLVNAVERGTQQGNFKPAAPAQLVSQALLDIVESDALRQTLMTPASTAASTVVTTAAIANDQTMEIIHPGLLRGMLGA</sequence>
<evidence type="ECO:0000256" key="1">
    <source>
        <dbReference type="ARBA" id="ARBA00022491"/>
    </source>
</evidence>
<dbReference type="InterPro" id="IPR036271">
    <property type="entry name" value="Tet_transcr_reg_TetR-rel_C_sf"/>
</dbReference>
<dbReference type="OrthoDB" id="5523834at2"/>
<dbReference type="InterPro" id="IPR001647">
    <property type="entry name" value="HTH_TetR"/>
</dbReference>
<evidence type="ECO:0000256" key="5">
    <source>
        <dbReference type="PROSITE-ProRule" id="PRU00335"/>
    </source>
</evidence>
<dbReference type="Proteomes" id="UP000325161">
    <property type="component" value="Chromosome"/>
</dbReference>
<feature type="DNA-binding region" description="H-T-H motif" evidence="5">
    <location>
        <begin position="41"/>
        <end position="60"/>
    </location>
</feature>
<keyword evidence="8" id="KW-1185">Reference proteome</keyword>
<evidence type="ECO:0000313" key="7">
    <source>
        <dbReference type="EMBL" id="QEI09473.1"/>
    </source>
</evidence>
<dbReference type="PRINTS" id="PR00455">
    <property type="entry name" value="HTHTETR"/>
</dbReference>
<dbReference type="AlphaFoldDB" id="A0A5C0B6P6"/>
<evidence type="ECO:0000256" key="3">
    <source>
        <dbReference type="ARBA" id="ARBA00023125"/>
    </source>
</evidence>
<dbReference type="FunFam" id="1.10.10.60:FF:000141">
    <property type="entry name" value="TetR family transcriptional regulator"/>
    <property type="match status" value="1"/>
</dbReference>
<dbReference type="PANTHER" id="PTHR30055">
    <property type="entry name" value="HTH-TYPE TRANSCRIPTIONAL REGULATOR RUTR"/>
    <property type="match status" value="1"/>
</dbReference>
<keyword evidence="4" id="KW-0804">Transcription</keyword>
<dbReference type="InterPro" id="IPR050109">
    <property type="entry name" value="HTH-type_TetR-like_transc_reg"/>
</dbReference>
<gene>
    <name evidence="7" type="ORF">FXN63_21065</name>
</gene>
<dbReference type="PROSITE" id="PS01081">
    <property type="entry name" value="HTH_TETR_1"/>
    <property type="match status" value="1"/>
</dbReference>
<dbReference type="PANTHER" id="PTHR30055:SF234">
    <property type="entry name" value="HTH-TYPE TRANSCRIPTIONAL REGULATOR BETI"/>
    <property type="match status" value="1"/>
</dbReference>
<evidence type="ECO:0000256" key="4">
    <source>
        <dbReference type="ARBA" id="ARBA00023163"/>
    </source>
</evidence>
<feature type="domain" description="HTH tetR-type" evidence="6">
    <location>
        <begin position="18"/>
        <end position="78"/>
    </location>
</feature>
<dbReference type="GO" id="GO:0003700">
    <property type="term" value="F:DNA-binding transcription factor activity"/>
    <property type="evidence" value="ECO:0007669"/>
    <property type="project" value="TreeGrafter"/>
</dbReference>
<dbReference type="KEGG" id="pacr:FXN63_21065"/>
<proteinExistence type="predicted"/>
<protein>
    <submittedName>
        <fullName evidence="7">TetR/AcrR family transcriptional regulator</fullName>
    </submittedName>
</protein>
<evidence type="ECO:0000259" key="6">
    <source>
        <dbReference type="PROSITE" id="PS50977"/>
    </source>
</evidence>
<dbReference type="SUPFAM" id="SSF46689">
    <property type="entry name" value="Homeodomain-like"/>
    <property type="match status" value="1"/>
</dbReference>
<keyword evidence="1" id="KW-0678">Repressor</keyword>
<dbReference type="Pfam" id="PF00440">
    <property type="entry name" value="TetR_N"/>
    <property type="match status" value="1"/>
</dbReference>
<evidence type="ECO:0000313" key="8">
    <source>
        <dbReference type="Proteomes" id="UP000325161"/>
    </source>
</evidence>